<feature type="domain" description="2-C-methyl-D-erythritol 2,4-cyclodiphosphate synthase" evidence="10">
    <location>
        <begin position="1"/>
        <end position="154"/>
    </location>
</feature>
<sequence length="160" mass="17099">MRVGIGYDVHSLVVGRPLILGGVEVPYHMGLLGHSDADVLVHAVIDALLGAACCGDIGEHFPDNDPQYSGVSSLMLLKKVSAYLNNRLWRLGNLDAVVIAQAPRIAPYKEQMRINIAREMGVTPELISVKATTTEGLGFAGRGEGIAAQAIVCIYQDNNC</sequence>
<dbReference type="PANTHER" id="PTHR43181">
    <property type="entry name" value="2-C-METHYL-D-ERYTHRITOL 2,4-CYCLODIPHOSPHATE SYNTHASE, CHLOROPLASTIC"/>
    <property type="match status" value="1"/>
</dbReference>
<comment type="pathway">
    <text evidence="2 8">Isoprenoid biosynthesis; isopentenyl diphosphate biosynthesis via DXP pathway; isopentenyl diphosphate from 1-deoxy-D-xylulose 5-phosphate: step 4/6.</text>
</comment>
<dbReference type="GO" id="GO:0046872">
    <property type="term" value="F:metal ion binding"/>
    <property type="evidence" value="ECO:0007669"/>
    <property type="project" value="UniProtKB-KW"/>
</dbReference>
<comment type="function">
    <text evidence="8">Involved in the biosynthesis of isopentenyl diphosphate (IPP) and dimethylallyl diphosphate (DMAPP), two major building blocks of isoprenoid compounds. Catalyzes the conversion of 4-diphosphocytidyl-2-C-methyl-D-erythritol 2-phosphate (CDP-ME2P) to 2-C-methyl-D-erythritol 2,4-cyclodiphosphate (ME-CPP) with a corresponding release of cytidine 5-monophosphate (CMP).</text>
</comment>
<dbReference type="OrthoDB" id="9804336at2"/>
<dbReference type="InterPro" id="IPR003526">
    <property type="entry name" value="MECDP_synthase"/>
</dbReference>
<feature type="site" description="Transition state stabilizer" evidence="8">
    <location>
        <position position="133"/>
    </location>
</feature>
<dbReference type="Gene3D" id="3.30.1330.50">
    <property type="entry name" value="2-C-methyl-D-erythritol 2,4-cyclodiphosphate synthase"/>
    <property type="match status" value="1"/>
</dbReference>
<feature type="binding site" evidence="8">
    <location>
        <begin position="61"/>
        <end position="65"/>
    </location>
    <ligand>
        <name>4-CDP-2-C-methyl-D-erythritol 2-phosphate</name>
        <dbReference type="ChEBI" id="CHEBI:57919"/>
    </ligand>
</feature>
<comment type="subunit">
    <text evidence="8">Homotrimer.</text>
</comment>
<protein>
    <recommendedName>
        <fullName evidence="4 8">2-C-methyl-D-erythritol 2,4-cyclodiphosphate synthase</fullName>
        <shortName evidence="8">MECDP-synthase</shortName>
        <shortName evidence="8">MECPP-synthase</shortName>
        <shortName evidence="8">MECPS</shortName>
        <ecNumber evidence="4 8">4.6.1.12</ecNumber>
    </recommendedName>
</protein>
<evidence type="ECO:0000256" key="3">
    <source>
        <dbReference type="ARBA" id="ARBA00008480"/>
    </source>
</evidence>
<comment type="catalytic activity">
    <reaction evidence="1 8 9">
        <text>4-CDP-2-C-methyl-D-erythritol 2-phosphate = 2-C-methyl-D-erythritol 2,4-cyclic diphosphate + CMP</text>
        <dbReference type="Rhea" id="RHEA:23864"/>
        <dbReference type="ChEBI" id="CHEBI:57919"/>
        <dbReference type="ChEBI" id="CHEBI:58483"/>
        <dbReference type="ChEBI" id="CHEBI:60377"/>
        <dbReference type="EC" id="4.6.1.12"/>
    </reaction>
</comment>
<dbReference type="Pfam" id="PF02542">
    <property type="entry name" value="YgbB"/>
    <property type="match status" value="1"/>
</dbReference>
<dbReference type="FunFam" id="3.30.1330.50:FF:000001">
    <property type="entry name" value="2-C-methyl-D-erythritol 2,4-cyclodiphosphate synthase"/>
    <property type="match status" value="1"/>
</dbReference>
<dbReference type="PANTHER" id="PTHR43181:SF1">
    <property type="entry name" value="2-C-METHYL-D-ERYTHRITOL 2,4-CYCLODIPHOSPHATE SYNTHASE, CHLOROPLASTIC"/>
    <property type="match status" value="1"/>
</dbReference>
<dbReference type="AlphaFoldDB" id="A0A9D2WLV3"/>
<dbReference type="InterPro" id="IPR036571">
    <property type="entry name" value="MECDP_synthase_sf"/>
</dbReference>
<feature type="binding site" evidence="8">
    <location>
        <position position="8"/>
    </location>
    <ligand>
        <name>a divalent metal cation</name>
        <dbReference type="ChEBI" id="CHEBI:60240"/>
    </ligand>
</feature>
<dbReference type="PROSITE" id="PS01350">
    <property type="entry name" value="ISPF"/>
    <property type="match status" value="1"/>
</dbReference>
<evidence type="ECO:0000313" key="11">
    <source>
        <dbReference type="EMBL" id="KAF1083775.1"/>
    </source>
</evidence>
<dbReference type="GO" id="GO:0008685">
    <property type="term" value="F:2-C-methyl-D-erythritol 2,4-cyclodiphosphate synthase activity"/>
    <property type="evidence" value="ECO:0007669"/>
    <property type="project" value="UniProtKB-UniRule"/>
</dbReference>
<evidence type="ECO:0000256" key="8">
    <source>
        <dbReference type="HAMAP-Rule" id="MF_00107"/>
    </source>
</evidence>
<gene>
    <name evidence="8 11" type="primary">ispF</name>
    <name evidence="11" type="ORF">SPSYN_03046</name>
</gene>
<evidence type="ECO:0000256" key="1">
    <source>
        <dbReference type="ARBA" id="ARBA00000200"/>
    </source>
</evidence>
<proteinExistence type="inferred from homology"/>
<evidence type="ECO:0000256" key="2">
    <source>
        <dbReference type="ARBA" id="ARBA00004709"/>
    </source>
</evidence>
<feature type="binding site" evidence="8">
    <location>
        <begin position="56"/>
        <end position="58"/>
    </location>
    <ligand>
        <name>4-CDP-2-C-methyl-D-erythritol 2-phosphate</name>
        <dbReference type="ChEBI" id="CHEBI:57919"/>
    </ligand>
</feature>
<reference evidence="11" key="1">
    <citation type="submission" date="2016-02" db="EMBL/GenBank/DDBJ databases">
        <title>Draft Genome Sequence of Sporotomaculum syntrophicum Strain FB, a Syntrophic Benzoate Degrader.</title>
        <authorList>
            <person name="Nobu M.K."/>
            <person name="Narihiro T."/>
            <person name="Qiu Y.-L."/>
            <person name="Ohashi A."/>
            <person name="Liu W.-T."/>
            <person name="Yuji S."/>
        </authorList>
    </citation>
    <scope>NUCLEOTIDE SEQUENCE</scope>
    <source>
        <strain evidence="11">FB</strain>
    </source>
</reference>
<dbReference type="InterPro" id="IPR020555">
    <property type="entry name" value="MECDP_synthase_CS"/>
</dbReference>
<dbReference type="EMBL" id="LSRS01000010">
    <property type="protein sequence ID" value="KAF1083775.1"/>
    <property type="molecule type" value="Genomic_DNA"/>
</dbReference>
<evidence type="ECO:0000259" key="10">
    <source>
        <dbReference type="Pfam" id="PF02542"/>
    </source>
</evidence>
<feature type="binding site" evidence="8">
    <location>
        <begin position="8"/>
        <end position="10"/>
    </location>
    <ligand>
        <name>4-CDP-2-C-methyl-D-erythritol 2-phosphate</name>
        <dbReference type="ChEBI" id="CHEBI:57919"/>
    </ligand>
</feature>
<comment type="similarity">
    <text evidence="3 8 9">Belongs to the IspF family.</text>
</comment>
<evidence type="ECO:0000256" key="9">
    <source>
        <dbReference type="RuleBase" id="RU004395"/>
    </source>
</evidence>
<keyword evidence="7 8" id="KW-0456">Lyase</keyword>
<feature type="binding site" evidence="8">
    <location>
        <position position="10"/>
    </location>
    <ligand>
        <name>a divalent metal cation</name>
        <dbReference type="ChEBI" id="CHEBI:60240"/>
    </ligand>
</feature>
<evidence type="ECO:0000256" key="4">
    <source>
        <dbReference type="ARBA" id="ARBA00012579"/>
    </source>
</evidence>
<dbReference type="EC" id="4.6.1.12" evidence="4 8"/>
<feature type="binding site" evidence="8">
    <location>
        <begin position="132"/>
        <end position="135"/>
    </location>
    <ligand>
        <name>4-CDP-2-C-methyl-D-erythritol 2-phosphate</name>
        <dbReference type="ChEBI" id="CHEBI:57919"/>
    </ligand>
</feature>
<feature type="site" description="Transition state stabilizer" evidence="8">
    <location>
        <position position="34"/>
    </location>
</feature>
<dbReference type="HAMAP" id="MF_00107">
    <property type="entry name" value="IspF"/>
    <property type="match status" value="1"/>
</dbReference>
<dbReference type="GO" id="GO:0019288">
    <property type="term" value="P:isopentenyl diphosphate biosynthetic process, methylerythritol 4-phosphate pathway"/>
    <property type="evidence" value="ECO:0007669"/>
    <property type="project" value="UniProtKB-UniRule"/>
</dbReference>
<organism evidence="11 12">
    <name type="scientific">Sporotomaculum syntrophicum</name>
    <dbReference type="NCBI Taxonomy" id="182264"/>
    <lineage>
        <taxon>Bacteria</taxon>
        <taxon>Bacillati</taxon>
        <taxon>Bacillota</taxon>
        <taxon>Clostridia</taxon>
        <taxon>Eubacteriales</taxon>
        <taxon>Desulfallaceae</taxon>
        <taxon>Sporotomaculum</taxon>
    </lineage>
</organism>
<feature type="binding site" evidence="8">
    <location>
        <position position="139"/>
    </location>
    <ligand>
        <name>4-CDP-2-C-methyl-D-erythritol 2-phosphate</name>
        <dbReference type="ChEBI" id="CHEBI:57919"/>
    </ligand>
</feature>
<accession>A0A9D2WLV3</accession>
<feature type="binding site" evidence="8">
    <location>
        <begin position="34"/>
        <end position="35"/>
    </location>
    <ligand>
        <name>4-CDP-2-C-methyl-D-erythritol 2-phosphate</name>
        <dbReference type="ChEBI" id="CHEBI:57919"/>
    </ligand>
</feature>
<evidence type="ECO:0000313" key="12">
    <source>
        <dbReference type="Proteomes" id="UP000798488"/>
    </source>
</evidence>
<name>A0A9D2WLV3_9FIRM</name>
<keyword evidence="5 8" id="KW-0479">Metal-binding</keyword>
<dbReference type="CDD" id="cd00554">
    <property type="entry name" value="MECDP_synthase"/>
    <property type="match status" value="1"/>
</dbReference>
<dbReference type="GO" id="GO:0016114">
    <property type="term" value="P:terpenoid biosynthetic process"/>
    <property type="evidence" value="ECO:0007669"/>
    <property type="project" value="InterPro"/>
</dbReference>
<dbReference type="RefSeq" id="WP_161823306.1">
    <property type="nucleotide sequence ID" value="NZ_LSRS01000010.1"/>
</dbReference>
<dbReference type="Proteomes" id="UP000798488">
    <property type="component" value="Unassembled WGS sequence"/>
</dbReference>
<dbReference type="NCBIfam" id="TIGR00151">
    <property type="entry name" value="ispF"/>
    <property type="match status" value="1"/>
</dbReference>
<feature type="binding site" evidence="8">
    <location>
        <position position="42"/>
    </location>
    <ligand>
        <name>a divalent metal cation</name>
        <dbReference type="ChEBI" id="CHEBI:60240"/>
    </ligand>
</feature>
<feature type="binding site" evidence="8">
    <location>
        <position position="142"/>
    </location>
    <ligand>
        <name>4-CDP-2-C-methyl-D-erythritol 2-phosphate</name>
        <dbReference type="ChEBI" id="CHEBI:57919"/>
    </ligand>
</feature>
<comment type="caution">
    <text evidence="11">The sequence shown here is derived from an EMBL/GenBank/DDBJ whole genome shotgun (WGS) entry which is preliminary data.</text>
</comment>
<evidence type="ECO:0000256" key="7">
    <source>
        <dbReference type="ARBA" id="ARBA00023239"/>
    </source>
</evidence>
<comment type="cofactor">
    <cofactor evidence="8">
        <name>a divalent metal cation</name>
        <dbReference type="ChEBI" id="CHEBI:60240"/>
    </cofactor>
    <text evidence="8">Binds 1 divalent metal cation per subunit.</text>
</comment>
<keyword evidence="12" id="KW-1185">Reference proteome</keyword>
<evidence type="ECO:0000256" key="5">
    <source>
        <dbReference type="ARBA" id="ARBA00022723"/>
    </source>
</evidence>
<dbReference type="SUPFAM" id="SSF69765">
    <property type="entry name" value="IpsF-like"/>
    <property type="match status" value="1"/>
</dbReference>
<evidence type="ECO:0000256" key="6">
    <source>
        <dbReference type="ARBA" id="ARBA00023229"/>
    </source>
</evidence>
<comment type="caution">
    <text evidence="8">Lacks conserved residue(s) required for the propagation of feature annotation.</text>
</comment>
<keyword evidence="6 8" id="KW-0414">Isoprene biosynthesis</keyword>